<dbReference type="AlphaFoldDB" id="A0A7S2BC75"/>
<sequence>MPDNKAVKPHAPTWRFGTEEQRPEISRKGTPGPGAYKRPASCGSQMDSSRQSYPAFSFGTFKGPPASNELETVKIMKDDKSPGPGSYKSPSGLRVQATSHRRSAPAASIGGREKFGSLLSNESVGAGPAAFAFANKNPLQLITQPQSPICRFGTSQRKESYIKTPGPGNYPVADMNYTRSRAPKYSMGSGPQRLPVAYRRAEQNGPGRCRSDHAVGKQIKSNQRSAPSHSFGSRTKYRSKNETDMSNPGPGAYG</sequence>
<reference evidence="2" key="1">
    <citation type="submission" date="2021-01" db="EMBL/GenBank/DDBJ databases">
        <authorList>
            <person name="Corre E."/>
            <person name="Pelletier E."/>
            <person name="Niang G."/>
            <person name="Scheremetjew M."/>
            <person name="Finn R."/>
            <person name="Kale V."/>
            <person name="Holt S."/>
            <person name="Cochrane G."/>
            <person name="Meng A."/>
            <person name="Brown T."/>
            <person name="Cohen L."/>
        </authorList>
    </citation>
    <scope>NUCLEOTIDE SEQUENCE</scope>
    <source>
        <strain evidence="2">CCMP1381</strain>
    </source>
</reference>
<feature type="compositionally biased region" description="Polar residues" evidence="1">
    <location>
        <begin position="219"/>
        <end position="233"/>
    </location>
</feature>
<feature type="compositionally biased region" description="Polar residues" evidence="1">
    <location>
        <begin position="42"/>
        <end position="54"/>
    </location>
</feature>
<accession>A0A7S2BC75</accession>
<dbReference type="PANTHER" id="PTHR40429:SF1">
    <property type="entry name" value="FLAGELLAR ASSOCIATED PROTEIN"/>
    <property type="match status" value="1"/>
</dbReference>
<evidence type="ECO:0000313" key="2">
    <source>
        <dbReference type="EMBL" id="CAD9392211.1"/>
    </source>
</evidence>
<name>A0A7S2BC75_9STRA</name>
<organism evidence="2">
    <name type="scientific">Octactis speculum</name>
    <dbReference type="NCBI Taxonomy" id="3111310"/>
    <lineage>
        <taxon>Eukaryota</taxon>
        <taxon>Sar</taxon>
        <taxon>Stramenopiles</taxon>
        <taxon>Ochrophyta</taxon>
        <taxon>Dictyochophyceae</taxon>
        <taxon>Dictyochales</taxon>
        <taxon>Dictyochaceae</taxon>
        <taxon>Octactis</taxon>
    </lineage>
</organism>
<feature type="compositionally biased region" description="Basic and acidic residues" evidence="1">
    <location>
        <begin position="17"/>
        <end position="27"/>
    </location>
</feature>
<dbReference type="InterPro" id="IPR010736">
    <property type="entry name" value="SHIPPO-rpt"/>
</dbReference>
<gene>
    <name evidence="2" type="ORF">DSPE1174_LOCUS6818</name>
</gene>
<proteinExistence type="predicted"/>
<feature type="region of interest" description="Disordered" evidence="1">
    <location>
        <begin position="1"/>
        <end position="109"/>
    </location>
</feature>
<dbReference type="Pfam" id="PF07004">
    <property type="entry name" value="SHIPPO-rpt"/>
    <property type="match status" value="4"/>
</dbReference>
<protein>
    <submittedName>
        <fullName evidence="2">Uncharacterized protein</fullName>
    </submittedName>
</protein>
<dbReference type="EMBL" id="HBGS01012907">
    <property type="protein sequence ID" value="CAD9392211.1"/>
    <property type="molecule type" value="Transcribed_RNA"/>
</dbReference>
<feature type="compositionally biased region" description="Low complexity" evidence="1">
    <location>
        <begin position="82"/>
        <end position="92"/>
    </location>
</feature>
<evidence type="ECO:0000256" key="1">
    <source>
        <dbReference type="SAM" id="MobiDB-lite"/>
    </source>
</evidence>
<feature type="region of interest" description="Disordered" evidence="1">
    <location>
        <begin position="154"/>
        <end position="254"/>
    </location>
</feature>
<dbReference type="PANTHER" id="PTHR40429">
    <property type="entry name" value="FLAGELLAR ASSOCIATED PROTEIN"/>
    <property type="match status" value="1"/>
</dbReference>
<feature type="compositionally biased region" description="Basic and acidic residues" evidence="1">
    <location>
        <begin position="71"/>
        <end position="81"/>
    </location>
</feature>